<evidence type="ECO:0000313" key="3">
    <source>
        <dbReference type="Proteomes" id="UP000016933"/>
    </source>
</evidence>
<evidence type="ECO:0000256" key="1">
    <source>
        <dbReference type="SAM" id="SignalP"/>
    </source>
</evidence>
<dbReference type="eggNOG" id="ENOG502QZNM">
    <property type="taxonomic scope" value="Eukaryota"/>
</dbReference>
<proteinExistence type="predicted"/>
<dbReference type="Proteomes" id="UP000016933">
    <property type="component" value="Unassembled WGS sequence"/>
</dbReference>
<organism evidence="2 3">
    <name type="scientific">Dothistroma septosporum (strain NZE10 / CBS 128990)</name>
    <name type="common">Red band needle blight fungus</name>
    <name type="synonym">Mycosphaerella pini</name>
    <dbReference type="NCBI Taxonomy" id="675120"/>
    <lineage>
        <taxon>Eukaryota</taxon>
        <taxon>Fungi</taxon>
        <taxon>Dikarya</taxon>
        <taxon>Ascomycota</taxon>
        <taxon>Pezizomycotina</taxon>
        <taxon>Dothideomycetes</taxon>
        <taxon>Dothideomycetidae</taxon>
        <taxon>Mycosphaerellales</taxon>
        <taxon>Mycosphaerellaceae</taxon>
        <taxon>Dothistroma</taxon>
    </lineage>
</organism>
<keyword evidence="1" id="KW-0732">Signal</keyword>
<name>M2WL36_DOTSN</name>
<feature type="signal peptide" evidence="1">
    <location>
        <begin position="1"/>
        <end position="19"/>
    </location>
</feature>
<dbReference type="AlphaFoldDB" id="M2WL36"/>
<feature type="chain" id="PRO_5004028076" evidence="1">
    <location>
        <begin position="20"/>
        <end position="105"/>
    </location>
</feature>
<sequence>MYSSIIAIATLALASSVSAGWNGRGNGWRTDTGTSCCWQGLRHCQQDQGDWGCVQINGGGPNCVRQTRECDDACGGSGYAYQRTRSNDDTCICTYDDASQQADRC</sequence>
<keyword evidence="3" id="KW-1185">Reference proteome</keyword>
<reference evidence="2 3" key="2">
    <citation type="journal article" date="2012" name="PLoS Pathog.">
        <title>Diverse lifestyles and strategies of plant pathogenesis encoded in the genomes of eighteen Dothideomycetes fungi.</title>
        <authorList>
            <person name="Ohm R.A."/>
            <person name="Feau N."/>
            <person name="Henrissat B."/>
            <person name="Schoch C.L."/>
            <person name="Horwitz B.A."/>
            <person name="Barry K.W."/>
            <person name="Condon B.J."/>
            <person name="Copeland A.C."/>
            <person name="Dhillon B."/>
            <person name="Glaser F."/>
            <person name="Hesse C.N."/>
            <person name="Kosti I."/>
            <person name="LaButti K."/>
            <person name="Lindquist E.A."/>
            <person name="Lucas S."/>
            <person name="Salamov A.A."/>
            <person name="Bradshaw R.E."/>
            <person name="Ciuffetti L."/>
            <person name="Hamelin R.C."/>
            <person name="Kema G.H.J."/>
            <person name="Lawrence C."/>
            <person name="Scott J.A."/>
            <person name="Spatafora J.W."/>
            <person name="Turgeon B.G."/>
            <person name="de Wit P.J.G.M."/>
            <person name="Zhong S."/>
            <person name="Goodwin S.B."/>
            <person name="Grigoriev I.V."/>
        </authorList>
    </citation>
    <scope>NUCLEOTIDE SEQUENCE [LARGE SCALE GENOMIC DNA]</scope>
    <source>
        <strain evidence="3">NZE10 / CBS 128990</strain>
    </source>
</reference>
<reference evidence="3" key="1">
    <citation type="journal article" date="2012" name="PLoS Genet.">
        <title>The genomes of the fungal plant pathogens Cladosporium fulvum and Dothistroma septosporum reveal adaptation to different hosts and lifestyles but also signatures of common ancestry.</title>
        <authorList>
            <person name="de Wit P.J.G.M."/>
            <person name="van der Burgt A."/>
            <person name="Oekmen B."/>
            <person name="Stergiopoulos I."/>
            <person name="Abd-Elsalam K.A."/>
            <person name="Aerts A.L."/>
            <person name="Bahkali A.H."/>
            <person name="Beenen H.G."/>
            <person name="Chettri P."/>
            <person name="Cox M.P."/>
            <person name="Datema E."/>
            <person name="de Vries R.P."/>
            <person name="Dhillon B."/>
            <person name="Ganley A.R."/>
            <person name="Griffiths S.A."/>
            <person name="Guo Y."/>
            <person name="Hamelin R.C."/>
            <person name="Henrissat B."/>
            <person name="Kabir M.S."/>
            <person name="Jashni M.K."/>
            <person name="Kema G."/>
            <person name="Klaubauf S."/>
            <person name="Lapidus A."/>
            <person name="Levasseur A."/>
            <person name="Lindquist E."/>
            <person name="Mehrabi R."/>
            <person name="Ohm R.A."/>
            <person name="Owen T.J."/>
            <person name="Salamov A."/>
            <person name="Schwelm A."/>
            <person name="Schijlen E."/>
            <person name="Sun H."/>
            <person name="van den Burg H.A."/>
            <person name="van Ham R.C.H.J."/>
            <person name="Zhang S."/>
            <person name="Goodwin S.B."/>
            <person name="Grigoriev I.V."/>
            <person name="Collemare J."/>
            <person name="Bradshaw R.E."/>
        </authorList>
    </citation>
    <scope>NUCLEOTIDE SEQUENCE [LARGE SCALE GENOMIC DNA]</scope>
    <source>
        <strain evidence="3">NZE10 / CBS 128990</strain>
    </source>
</reference>
<accession>M2WL36</accession>
<protein>
    <submittedName>
        <fullName evidence="2">Uncharacterized protein</fullName>
    </submittedName>
</protein>
<evidence type="ECO:0000313" key="2">
    <source>
        <dbReference type="EMBL" id="EME39688.1"/>
    </source>
</evidence>
<dbReference type="EMBL" id="KB446545">
    <property type="protein sequence ID" value="EME39688.1"/>
    <property type="molecule type" value="Genomic_DNA"/>
</dbReference>
<gene>
    <name evidence="2" type="ORF">DOTSEDRAFT_28805</name>
</gene>
<dbReference type="HOGENOM" id="CLU_2236512_0_0_1"/>
<dbReference type="OrthoDB" id="3637629at2759"/>